<dbReference type="InterPro" id="IPR011009">
    <property type="entry name" value="Kinase-like_dom_sf"/>
</dbReference>
<dbReference type="InterPro" id="IPR040976">
    <property type="entry name" value="Pkinase_fungal"/>
</dbReference>
<dbReference type="PROSITE" id="PS50011">
    <property type="entry name" value="PROTEIN_KINASE_DOM"/>
    <property type="match status" value="1"/>
</dbReference>
<dbReference type="Pfam" id="PF17667">
    <property type="entry name" value="Pkinase_fungal"/>
    <property type="match status" value="1"/>
</dbReference>
<proteinExistence type="predicted"/>
<dbReference type="GO" id="GO:0005524">
    <property type="term" value="F:ATP binding"/>
    <property type="evidence" value="ECO:0007669"/>
    <property type="project" value="InterPro"/>
</dbReference>
<sequence>NRLLSCVVTSPLGESLHRANSVPDLLFALRDAIRAHRSLYQEGEILHRDVCPGNIIIPLGGTAKRNAADPRGVLIDLGMAREQSVPAKEFESTGTRPFHAIGVLQAYLPNKPHTYRHDLESFLYTFLFLAICERPVPPGENQLQLLPGSILSQWHHGGQLTK</sequence>
<reference evidence="2" key="2">
    <citation type="submission" date="2023-06" db="EMBL/GenBank/DDBJ databases">
        <authorList>
            <consortium name="Lawrence Berkeley National Laboratory"/>
            <person name="Haridas S."/>
            <person name="Hensen N."/>
            <person name="Bonometti L."/>
            <person name="Westerberg I."/>
            <person name="Brannstrom I.O."/>
            <person name="Guillou S."/>
            <person name="Cros-Aarteil S."/>
            <person name="Calhoun S."/>
            <person name="Kuo A."/>
            <person name="Mondo S."/>
            <person name="Pangilinan J."/>
            <person name="Riley R."/>
            <person name="Labutti K."/>
            <person name="Andreopoulos B."/>
            <person name="Lipzen A."/>
            <person name="Chen C."/>
            <person name="Yanf M."/>
            <person name="Daum C."/>
            <person name="Ng V."/>
            <person name="Clum A."/>
            <person name="Steindorff A."/>
            <person name="Ohm R."/>
            <person name="Martin F."/>
            <person name="Silar P."/>
            <person name="Natvig D."/>
            <person name="Lalanne C."/>
            <person name="Gautier V."/>
            <person name="Ament-Velasquez S.L."/>
            <person name="Kruys A."/>
            <person name="Hutchinson M.I."/>
            <person name="Powell A.J."/>
            <person name="Barry K."/>
            <person name="Miller A.N."/>
            <person name="Grigoriev I.V."/>
            <person name="Debuchy R."/>
            <person name="Gladieux P."/>
            <person name="Thoren M.H."/>
            <person name="Johannesson H."/>
        </authorList>
    </citation>
    <scope>NUCLEOTIDE SEQUENCE</scope>
    <source>
        <strain evidence="2">CBS 958.72</strain>
    </source>
</reference>
<dbReference type="AlphaFoldDB" id="A0AAE0N913"/>
<evidence type="ECO:0000313" key="3">
    <source>
        <dbReference type="Proteomes" id="UP001287356"/>
    </source>
</evidence>
<dbReference type="Proteomes" id="UP001287356">
    <property type="component" value="Unassembled WGS sequence"/>
</dbReference>
<evidence type="ECO:0000313" key="2">
    <source>
        <dbReference type="EMBL" id="KAK3374518.1"/>
    </source>
</evidence>
<dbReference type="EMBL" id="JAULSN010000004">
    <property type="protein sequence ID" value="KAK3374518.1"/>
    <property type="molecule type" value="Genomic_DNA"/>
</dbReference>
<dbReference type="SUPFAM" id="SSF56112">
    <property type="entry name" value="Protein kinase-like (PK-like)"/>
    <property type="match status" value="1"/>
</dbReference>
<organism evidence="2 3">
    <name type="scientific">Lasiosphaeria ovina</name>
    <dbReference type="NCBI Taxonomy" id="92902"/>
    <lineage>
        <taxon>Eukaryota</taxon>
        <taxon>Fungi</taxon>
        <taxon>Dikarya</taxon>
        <taxon>Ascomycota</taxon>
        <taxon>Pezizomycotina</taxon>
        <taxon>Sordariomycetes</taxon>
        <taxon>Sordariomycetidae</taxon>
        <taxon>Sordariales</taxon>
        <taxon>Lasiosphaeriaceae</taxon>
        <taxon>Lasiosphaeria</taxon>
    </lineage>
</organism>
<feature type="non-terminal residue" evidence="2">
    <location>
        <position position="1"/>
    </location>
</feature>
<gene>
    <name evidence="2" type="ORF">B0T24DRAFT_528605</name>
</gene>
<dbReference type="PANTHER" id="PTHR38248">
    <property type="entry name" value="FUNK1 6"/>
    <property type="match status" value="1"/>
</dbReference>
<dbReference type="Gene3D" id="1.10.510.10">
    <property type="entry name" value="Transferase(Phosphotransferase) domain 1"/>
    <property type="match status" value="1"/>
</dbReference>
<evidence type="ECO:0000259" key="1">
    <source>
        <dbReference type="PROSITE" id="PS50011"/>
    </source>
</evidence>
<accession>A0AAE0N913</accession>
<reference evidence="2" key="1">
    <citation type="journal article" date="2023" name="Mol. Phylogenet. Evol.">
        <title>Genome-scale phylogeny and comparative genomics of the fungal order Sordariales.</title>
        <authorList>
            <person name="Hensen N."/>
            <person name="Bonometti L."/>
            <person name="Westerberg I."/>
            <person name="Brannstrom I.O."/>
            <person name="Guillou S."/>
            <person name="Cros-Aarteil S."/>
            <person name="Calhoun S."/>
            <person name="Haridas S."/>
            <person name="Kuo A."/>
            <person name="Mondo S."/>
            <person name="Pangilinan J."/>
            <person name="Riley R."/>
            <person name="LaButti K."/>
            <person name="Andreopoulos B."/>
            <person name="Lipzen A."/>
            <person name="Chen C."/>
            <person name="Yan M."/>
            <person name="Daum C."/>
            <person name="Ng V."/>
            <person name="Clum A."/>
            <person name="Steindorff A."/>
            <person name="Ohm R.A."/>
            <person name="Martin F."/>
            <person name="Silar P."/>
            <person name="Natvig D.O."/>
            <person name="Lalanne C."/>
            <person name="Gautier V."/>
            <person name="Ament-Velasquez S.L."/>
            <person name="Kruys A."/>
            <person name="Hutchinson M.I."/>
            <person name="Powell A.J."/>
            <person name="Barry K."/>
            <person name="Miller A.N."/>
            <person name="Grigoriev I.V."/>
            <person name="Debuchy R."/>
            <person name="Gladieux P."/>
            <person name="Hiltunen Thoren M."/>
            <person name="Johannesson H."/>
        </authorList>
    </citation>
    <scope>NUCLEOTIDE SEQUENCE</scope>
    <source>
        <strain evidence="2">CBS 958.72</strain>
    </source>
</reference>
<keyword evidence="3" id="KW-1185">Reference proteome</keyword>
<comment type="caution">
    <text evidence="2">The sequence shown here is derived from an EMBL/GenBank/DDBJ whole genome shotgun (WGS) entry which is preliminary data.</text>
</comment>
<dbReference type="InterPro" id="IPR000719">
    <property type="entry name" value="Prot_kinase_dom"/>
</dbReference>
<name>A0AAE0N913_9PEZI</name>
<dbReference type="PANTHER" id="PTHR38248:SF2">
    <property type="entry name" value="FUNK1 11"/>
    <property type="match status" value="1"/>
</dbReference>
<feature type="domain" description="Protein kinase" evidence="1">
    <location>
        <begin position="1"/>
        <end position="162"/>
    </location>
</feature>
<dbReference type="GO" id="GO:0004672">
    <property type="term" value="F:protein kinase activity"/>
    <property type="evidence" value="ECO:0007669"/>
    <property type="project" value="InterPro"/>
</dbReference>
<protein>
    <recommendedName>
        <fullName evidence="1">Protein kinase domain-containing protein</fullName>
    </recommendedName>
</protein>